<name>A0A7G5MYP9_9FIRM</name>
<dbReference type="GeneID" id="75054889"/>
<proteinExistence type="predicted"/>
<organism evidence="1 2">
    <name type="scientific">Blautia producta</name>
    <dbReference type="NCBI Taxonomy" id="33035"/>
    <lineage>
        <taxon>Bacteria</taxon>
        <taxon>Bacillati</taxon>
        <taxon>Bacillota</taxon>
        <taxon>Clostridia</taxon>
        <taxon>Lachnospirales</taxon>
        <taxon>Lachnospiraceae</taxon>
        <taxon>Blautia</taxon>
    </lineage>
</organism>
<gene>
    <name evidence="1" type="ORF">E5259_20235</name>
</gene>
<dbReference type="RefSeq" id="WP_018593615.1">
    <property type="nucleotide sequence ID" value="NZ_AP031416.1"/>
</dbReference>
<dbReference type="Proteomes" id="UP000515789">
    <property type="component" value="Chromosome"/>
</dbReference>
<dbReference type="EMBL" id="CP039126">
    <property type="protein sequence ID" value="QMW79742.1"/>
    <property type="molecule type" value="Genomic_DNA"/>
</dbReference>
<evidence type="ECO:0000313" key="1">
    <source>
        <dbReference type="EMBL" id="QMW79742.1"/>
    </source>
</evidence>
<sequence>MQIVKASVDALLRIERYRTTNRKKRKIRSRTGRAALWFYRLVYLKAKAGNGVRGAPWRVHFTLDTVLSFCYVLDL</sequence>
<reference evidence="1 2" key="1">
    <citation type="submission" date="2019-04" db="EMBL/GenBank/DDBJ databases">
        <authorList>
            <person name="Schori C."/>
            <person name="Ahrens C."/>
        </authorList>
    </citation>
    <scope>NUCLEOTIDE SEQUENCE [LARGE SCALE GENOMIC DNA]</scope>
    <source>
        <strain evidence="1 2">DSM 2950</strain>
    </source>
</reference>
<dbReference type="AlphaFoldDB" id="A0A7G5MYP9"/>
<evidence type="ECO:0000313" key="2">
    <source>
        <dbReference type="Proteomes" id="UP000515789"/>
    </source>
</evidence>
<protein>
    <submittedName>
        <fullName evidence="1">Uncharacterized protein</fullName>
    </submittedName>
</protein>
<accession>A0A7G5MYP9</accession>